<name>A0A162V2E1_9CLOT</name>
<dbReference type="GO" id="GO:0030490">
    <property type="term" value="P:maturation of SSU-rRNA"/>
    <property type="evidence" value="ECO:0007669"/>
    <property type="project" value="UniProtKB-UniRule"/>
</dbReference>
<dbReference type="RefSeq" id="WP_066620164.1">
    <property type="nucleotide sequence ID" value="NZ_FQXL01000019.1"/>
</dbReference>
<dbReference type="PANTHER" id="PTHR33515:SF1">
    <property type="entry name" value="RIBOSOME-BINDING FACTOR A, CHLOROPLASTIC-RELATED"/>
    <property type="match status" value="1"/>
</dbReference>
<dbReference type="GO" id="GO:0005829">
    <property type="term" value="C:cytosol"/>
    <property type="evidence" value="ECO:0007669"/>
    <property type="project" value="TreeGrafter"/>
</dbReference>
<protein>
    <recommendedName>
        <fullName evidence="2">Ribosome-binding factor A</fullName>
    </recommendedName>
</protein>
<comment type="function">
    <text evidence="2">One of several proteins that assist in the late maturation steps of the functional core of the 30S ribosomal subunit. Associates with free 30S ribosomal subunits (but not with 30S subunits that are part of 70S ribosomes or polysomes). Required for efficient processing of 16S rRNA. May interact with the 5'-terminal helix region of 16S rRNA.</text>
</comment>
<dbReference type="Pfam" id="PF02033">
    <property type="entry name" value="RBFA"/>
    <property type="match status" value="1"/>
</dbReference>
<evidence type="ECO:0000256" key="2">
    <source>
        <dbReference type="HAMAP-Rule" id="MF_00003"/>
    </source>
</evidence>
<dbReference type="STRING" id="1121326.CLMAG_15420"/>
<organism evidence="3 4">
    <name type="scientific">Clostridium magnum DSM 2767</name>
    <dbReference type="NCBI Taxonomy" id="1121326"/>
    <lineage>
        <taxon>Bacteria</taxon>
        <taxon>Bacillati</taxon>
        <taxon>Bacillota</taxon>
        <taxon>Clostridia</taxon>
        <taxon>Eubacteriales</taxon>
        <taxon>Clostridiaceae</taxon>
        <taxon>Clostridium</taxon>
    </lineage>
</organism>
<dbReference type="Proteomes" id="UP000076603">
    <property type="component" value="Unassembled WGS sequence"/>
</dbReference>
<keyword evidence="1 2" id="KW-0690">Ribosome biogenesis</keyword>
<dbReference type="InterPro" id="IPR023799">
    <property type="entry name" value="RbfA_dom_sf"/>
</dbReference>
<comment type="subcellular location">
    <subcellularLocation>
        <location evidence="2">Cytoplasm</location>
    </subcellularLocation>
</comment>
<evidence type="ECO:0000256" key="1">
    <source>
        <dbReference type="ARBA" id="ARBA00022517"/>
    </source>
</evidence>
<keyword evidence="4" id="KW-1185">Reference proteome</keyword>
<accession>A0A162V2E1</accession>
<comment type="subunit">
    <text evidence="2">Monomer. Binds 30S ribosomal subunits, but not 50S ribosomal subunits or 70S ribosomes.</text>
</comment>
<dbReference type="AlphaFoldDB" id="A0A162V2E1"/>
<sequence>MAKYRSNRINEEMRKEVSSIIQNDIKDPRISAMVSVTKVDVTKDLRYAKVYVSLYGNEESKKSTLDALKGSSGFIRREIGHRINLRYTPEIIMELDNTIEQGMHIDELLHKIREKEHHDNE</sequence>
<dbReference type="Gene3D" id="3.30.300.20">
    <property type="match status" value="1"/>
</dbReference>
<evidence type="ECO:0000313" key="4">
    <source>
        <dbReference type="Proteomes" id="UP000076603"/>
    </source>
</evidence>
<keyword evidence="2" id="KW-0963">Cytoplasm</keyword>
<gene>
    <name evidence="2 3" type="primary">rbfA</name>
    <name evidence="3" type="ORF">CLMAG_15420</name>
</gene>
<proteinExistence type="inferred from homology"/>
<dbReference type="PATRIC" id="fig|1121326.3.peg.1516"/>
<comment type="similarity">
    <text evidence="2">Belongs to the RbfA family.</text>
</comment>
<evidence type="ECO:0000313" key="3">
    <source>
        <dbReference type="EMBL" id="KZL94489.1"/>
    </source>
</evidence>
<dbReference type="SUPFAM" id="SSF89919">
    <property type="entry name" value="Ribosome-binding factor A, RbfA"/>
    <property type="match status" value="1"/>
</dbReference>
<dbReference type="HAMAP" id="MF_00003">
    <property type="entry name" value="RbfA"/>
    <property type="match status" value="1"/>
</dbReference>
<dbReference type="InterPro" id="IPR000238">
    <property type="entry name" value="RbfA"/>
</dbReference>
<dbReference type="NCBIfam" id="TIGR00082">
    <property type="entry name" value="rbfA"/>
    <property type="match status" value="1"/>
</dbReference>
<dbReference type="PANTHER" id="PTHR33515">
    <property type="entry name" value="RIBOSOME-BINDING FACTOR A, CHLOROPLASTIC-RELATED"/>
    <property type="match status" value="1"/>
</dbReference>
<dbReference type="GO" id="GO:0043024">
    <property type="term" value="F:ribosomal small subunit binding"/>
    <property type="evidence" value="ECO:0007669"/>
    <property type="project" value="TreeGrafter"/>
</dbReference>
<dbReference type="EMBL" id="LWAE01000001">
    <property type="protein sequence ID" value="KZL94489.1"/>
    <property type="molecule type" value="Genomic_DNA"/>
</dbReference>
<comment type="caution">
    <text evidence="3">The sequence shown here is derived from an EMBL/GenBank/DDBJ whole genome shotgun (WGS) entry which is preliminary data.</text>
</comment>
<dbReference type="OrthoDB" id="307788at2"/>
<dbReference type="InterPro" id="IPR015946">
    <property type="entry name" value="KH_dom-like_a/b"/>
</dbReference>
<reference evidence="3 4" key="1">
    <citation type="submission" date="2016-04" db="EMBL/GenBank/DDBJ databases">
        <title>Genome sequence of Clostridium magnum DSM 2767.</title>
        <authorList>
            <person name="Poehlein A."/>
            <person name="Uhlig R."/>
            <person name="Fischer R."/>
            <person name="Bahl H."/>
            <person name="Daniel R."/>
        </authorList>
    </citation>
    <scope>NUCLEOTIDE SEQUENCE [LARGE SCALE GENOMIC DNA]</scope>
    <source>
        <strain evidence="3 4">DSM 2767</strain>
    </source>
</reference>